<keyword evidence="1" id="KW-1133">Transmembrane helix</keyword>
<evidence type="ECO:0000256" key="1">
    <source>
        <dbReference type="SAM" id="Phobius"/>
    </source>
</evidence>
<keyword evidence="1" id="KW-0812">Transmembrane</keyword>
<dbReference type="RefSeq" id="WP_352887953.1">
    <property type="nucleotide sequence ID" value="NZ_JBEPIJ010000004.1"/>
</dbReference>
<feature type="transmembrane region" description="Helical" evidence="1">
    <location>
        <begin position="20"/>
        <end position="44"/>
    </location>
</feature>
<accession>A0ABV2A848</accession>
<proteinExistence type="predicted"/>
<keyword evidence="3" id="KW-1185">Reference proteome</keyword>
<dbReference type="NCBIfam" id="TIGR02523">
    <property type="entry name" value="type_IV_pilV"/>
    <property type="match status" value="1"/>
</dbReference>
<dbReference type="NCBIfam" id="TIGR02532">
    <property type="entry name" value="IV_pilin_GFxxxE"/>
    <property type="match status" value="1"/>
</dbReference>
<keyword evidence="1" id="KW-0472">Membrane</keyword>
<dbReference type="InterPro" id="IPR013362">
    <property type="entry name" value="Pilus_4_PilV"/>
</dbReference>
<reference evidence="2 3" key="1">
    <citation type="submission" date="2024-06" db="EMBL/GenBank/DDBJ databases">
        <authorList>
            <person name="Li Z."/>
            <person name="Jiang Y."/>
        </authorList>
    </citation>
    <scope>NUCLEOTIDE SEQUENCE [LARGE SCALE GENOMIC DNA]</scope>
    <source>
        <strain evidence="2 3">HSW-8</strain>
    </source>
</reference>
<sequence>MNPRPAVRANQPAGLSRARLGRGVGLIEVLVALLVLSVGMLGVAMTQTRALGSNNSSMARSMAVVASYSILDAMRADRANLAAYSSVTVSADSCPAGGSTRAARQINAWCNELGARLGAASTTLGQIRCNGSDCTVTITYDDSRLGIPGVGTQTVVTRAML</sequence>
<dbReference type="Proteomes" id="UP001465331">
    <property type="component" value="Unassembled WGS sequence"/>
</dbReference>
<organism evidence="2 3">
    <name type="scientific">Sinimarinibacterium thermocellulolyticum</name>
    <dbReference type="NCBI Taxonomy" id="3170016"/>
    <lineage>
        <taxon>Bacteria</taxon>
        <taxon>Pseudomonadati</taxon>
        <taxon>Pseudomonadota</taxon>
        <taxon>Gammaproteobacteria</taxon>
        <taxon>Nevskiales</taxon>
        <taxon>Nevskiaceae</taxon>
        <taxon>Sinimarinibacterium</taxon>
    </lineage>
</organism>
<gene>
    <name evidence="2" type="primary">pilV</name>
    <name evidence="2" type="ORF">ABSH63_04970</name>
</gene>
<comment type="caution">
    <text evidence="2">The sequence shown here is derived from an EMBL/GenBank/DDBJ whole genome shotgun (WGS) entry which is preliminary data.</text>
</comment>
<dbReference type="EMBL" id="JBEPIJ010000004">
    <property type="protein sequence ID" value="MES0873363.1"/>
    <property type="molecule type" value="Genomic_DNA"/>
</dbReference>
<dbReference type="InterPro" id="IPR012902">
    <property type="entry name" value="N_methyl_site"/>
</dbReference>
<dbReference type="Pfam" id="PF07963">
    <property type="entry name" value="N_methyl"/>
    <property type="match status" value="1"/>
</dbReference>
<evidence type="ECO:0000313" key="2">
    <source>
        <dbReference type="EMBL" id="MES0873363.1"/>
    </source>
</evidence>
<evidence type="ECO:0000313" key="3">
    <source>
        <dbReference type="Proteomes" id="UP001465331"/>
    </source>
</evidence>
<protein>
    <submittedName>
        <fullName evidence="2">Type IV pilus modification protein PilV</fullName>
    </submittedName>
</protein>
<name>A0ABV2A848_9GAMM</name>